<dbReference type="Proteomes" id="UP000001887">
    <property type="component" value="Chromosome"/>
</dbReference>
<proteinExistence type="predicted"/>
<keyword evidence="3" id="KW-1185">Reference proteome</keyword>
<protein>
    <submittedName>
        <fullName evidence="2">Uncharacterized protein</fullName>
    </submittedName>
</protein>
<feature type="region of interest" description="Disordered" evidence="1">
    <location>
        <begin position="33"/>
        <end position="58"/>
    </location>
</feature>
<gene>
    <name evidence="2" type="ordered locus">Psta_0621</name>
</gene>
<evidence type="ECO:0000313" key="3">
    <source>
        <dbReference type="Proteomes" id="UP000001887"/>
    </source>
</evidence>
<dbReference type="AlphaFoldDB" id="D2R4G0"/>
<reference evidence="2 3" key="1">
    <citation type="journal article" date="2009" name="Stand. Genomic Sci.">
        <title>Complete genome sequence of Pirellula staleyi type strain (ATCC 27377).</title>
        <authorList>
            <person name="Clum A."/>
            <person name="Tindall B.J."/>
            <person name="Sikorski J."/>
            <person name="Ivanova N."/>
            <person name="Mavrommatis K."/>
            <person name="Lucas S."/>
            <person name="Glavina del Rio T."/>
            <person name="Nolan M."/>
            <person name="Chen F."/>
            <person name="Tice H."/>
            <person name="Pitluck S."/>
            <person name="Cheng J.F."/>
            <person name="Chertkov O."/>
            <person name="Brettin T."/>
            <person name="Han C."/>
            <person name="Detter J.C."/>
            <person name="Kuske C."/>
            <person name="Bruce D."/>
            <person name="Goodwin L."/>
            <person name="Ovchinikova G."/>
            <person name="Pati A."/>
            <person name="Mikhailova N."/>
            <person name="Chen A."/>
            <person name="Palaniappan K."/>
            <person name="Land M."/>
            <person name="Hauser L."/>
            <person name="Chang Y.J."/>
            <person name="Jeffries C.D."/>
            <person name="Chain P."/>
            <person name="Rohde M."/>
            <person name="Goker M."/>
            <person name="Bristow J."/>
            <person name="Eisen J.A."/>
            <person name="Markowitz V."/>
            <person name="Hugenholtz P."/>
            <person name="Kyrpides N.C."/>
            <person name="Klenk H.P."/>
            <person name="Lapidus A."/>
        </authorList>
    </citation>
    <scope>NUCLEOTIDE SEQUENCE [LARGE SCALE GENOMIC DNA]</scope>
    <source>
        <strain evidence="3">ATCC 27377 / DSM 6068 / ICPB 4128</strain>
    </source>
</reference>
<evidence type="ECO:0000313" key="2">
    <source>
        <dbReference type="EMBL" id="ADB15308.1"/>
    </source>
</evidence>
<dbReference type="STRING" id="530564.Psta_0621"/>
<evidence type="ECO:0000256" key="1">
    <source>
        <dbReference type="SAM" id="MobiDB-lite"/>
    </source>
</evidence>
<name>D2R4G0_PIRSD</name>
<dbReference type="KEGG" id="psl:Psta_0621"/>
<accession>D2R4G0</accession>
<dbReference type="EMBL" id="CP001848">
    <property type="protein sequence ID" value="ADB15308.1"/>
    <property type="molecule type" value="Genomic_DNA"/>
</dbReference>
<organism evidence="2 3">
    <name type="scientific">Pirellula staleyi (strain ATCC 27377 / DSM 6068 / ICPB 4128)</name>
    <name type="common">Pirella staleyi</name>
    <dbReference type="NCBI Taxonomy" id="530564"/>
    <lineage>
        <taxon>Bacteria</taxon>
        <taxon>Pseudomonadati</taxon>
        <taxon>Planctomycetota</taxon>
        <taxon>Planctomycetia</taxon>
        <taxon>Pirellulales</taxon>
        <taxon>Pirellulaceae</taxon>
        <taxon>Pirellula</taxon>
    </lineage>
</organism>
<dbReference type="HOGENOM" id="CLU_1137225_0_0_0"/>
<sequence>MPPPDAPEFLKLQLPSIEAAGERWRFLEQLPALDPDKPRGLIPRTDDAGKPPAGRPARTAAEVTIQEFDGGRDLVFAKVSRSPQWPVDADQKPLPGVIELAYPTAVAGTDLVYDLATEAMQGKARPFFSDLTEARDRLWAITPVQVEQLSAKALYASSPGEGLIILKATVGDASGEAIPGRFPLTWSLLDPASKLQARHYTLTAATGRLHLQIFVDKPLTTGKWQLKLRSQVAGLEQTIDLVIA</sequence>
<feature type="compositionally biased region" description="Basic and acidic residues" evidence="1">
    <location>
        <begin position="34"/>
        <end position="49"/>
    </location>
</feature>